<sequence length="87" mass="10115">MQYILYNINPASNSQRSSLLDETAIYYAINDKLLLERGVHFPDVLCCYLCVLSITYLNRILILIKNWILLDVCICSQCRCIICFFSL</sequence>
<name>A0AAV7CWP2_ENGPU</name>
<dbReference type="Proteomes" id="UP000824782">
    <property type="component" value="Unassembled WGS sequence"/>
</dbReference>
<organism evidence="1 2">
    <name type="scientific">Engystomops pustulosus</name>
    <name type="common">Tungara frog</name>
    <name type="synonym">Physalaemus pustulosus</name>
    <dbReference type="NCBI Taxonomy" id="76066"/>
    <lineage>
        <taxon>Eukaryota</taxon>
        <taxon>Metazoa</taxon>
        <taxon>Chordata</taxon>
        <taxon>Craniata</taxon>
        <taxon>Vertebrata</taxon>
        <taxon>Euteleostomi</taxon>
        <taxon>Amphibia</taxon>
        <taxon>Batrachia</taxon>
        <taxon>Anura</taxon>
        <taxon>Neobatrachia</taxon>
        <taxon>Hyloidea</taxon>
        <taxon>Leptodactylidae</taxon>
        <taxon>Leiuperinae</taxon>
        <taxon>Engystomops</taxon>
    </lineage>
</organism>
<reference evidence="1" key="1">
    <citation type="thesis" date="2020" institute="ProQuest LLC" country="789 East Eisenhower Parkway, Ann Arbor, MI, USA">
        <title>Comparative Genomics and Chromosome Evolution.</title>
        <authorList>
            <person name="Mudd A.B."/>
        </authorList>
    </citation>
    <scope>NUCLEOTIDE SEQUENCE</scope>
    <source>
        <strain evidence="1">237g6f4</strain>
        <tissue evidence="1">Blood</tissue>
    </source>
</reference>
<comment type="caution">
    <text evidence="1">The sequence shown here is derived from an EMBL/GenBank/DDBJ whole genome shotgun (WGS) entry which is preliminary data.</text>
</comment>
<proteinExistence type="predicted"/>
<dbReference type="EMBL" id="WNYA01000002">
    <property type="protein sequence ID" value="KAG8589110.1"/>
    <property type="molecule type" value="Genomic_DNA"/>
</dbReference>
<evidence type="ECO:0000313" key="2">
    <source>
        <dbReference type="Proteomes" id="UP000824782"/>
    </source>
</evidence>
<evidence type="ECO:0000313" key="1">
    <source>
        <dbReference type="EMBL" id="KAG8589110.1"/>
    </source>
</evidence>
<keyword evidence="2" id="KW-1185">Reference proteome</keyword>
<protein>
    <submittedName>
        <fullName evidence="1">Uncharacterized protein</fullName>
    </submittedName>
</protein>
<gene>
    <name evidence="1" type="ORF">GDO81_006264</name>
</gene>
<dbReference type="AlphaFoldDB" id="A0AAV7CWP2"/>
<accession>A0AAV7CWP2</accession>